<dbReference type="OrthoDB" id="9859711at2"/>
<dbReference type="AlphaFoldDB" id="A0A5M9P041"/>
<proteinExistence type="predicted"/>
<name>A0A5M9P041_9VIBR</name>
<comment type="caution">
    <text evidence="1">The sequence shown here is derived from an EMBL/GenBank/DDBJ whole genome shotgun (WGS) entry which is preliminary data.</text>
</comment>
<organism evidence="1 2">
    <name type="scientific">Vibrio gigantis</name>
    <dbReference type="NCBI Taxonomy" id="296199"/>
    <lineage>
        <taxon>Bacteria</taxon>
        <taxon>Pseudomonadati</taxon>
        <taxon>Pseudomonadota</taxon>
        <taxon>Gammaproteobacteria</taxon>
        <taxon>Vibrionales</taxon>
        <taxon>Vibrionaceae</taxon>
        <taxon>Vibrio</taxon>
    </lineage>
</organism>
<keyword evidence="2" id="KW-1185">Reference proteome</keyword>
<accession>A0A5M9P041</accession>
<evidence type="ECO:0000313" key="1">
    <source>
        <dbReference type="EMBL" id="KAA8677692.1"/>
    </source>
</evidence>
<dbReference type="Proteomes" id="UP000322521">
    <property type="component" value="Unassembled WGS sequence"/>
</dbReference>
<dbReference type="EMBL" id="VXJS01000004">
    <property type="protein sequence ID" value="KAA8677692.1"/>
    <property type="molecule type" value="Genomic_DNA"/>
</dbReference>
<evidence type="ECO:0000313" key="2">
    <source>
        <dbReference type="Proteomes" id="UP000322521"/>
    </source>
</evidence>
<gene>
    <name evidence="1" type="ORF">F4W18_09050</name>
</gene>
<dbReference type="RefSeq" id="WP_060981540.1">
    <property type="nucleotide sequence ID" value="NZ_AP025493.1"/>
</dbReference>
<reference evidence="1 2" key="1">
    <citation type="submission" date="2019-09" db="EMBL/GenBank/DDBJ databases">
        <title>Draft genome sequence of various Type strains from the CCUG.</title>
        <authorList>
            <person name="Pineiro-Iglesias B."/>
            <person name="Tunovic T."/>
            <person name="Unosson C."/>
            <person name="Inganas E."/>
            <person name="Ohlen M."/>
            <person name="Cardew S."/>
            <person name="Jensie-Markopoulos S."/>
            <person name="Salva-Serra F."/>
            <person name="Jaen-Luchoro D."/>
            <person name="Karlsson R."/>
            <person name="Svensson-Stadler L."/>
            <person name="Chun J."/>
            <person name="Moore E."/>
        </authorList>
    </citation>
    <scope>NUCLEOTIDE SEQUENCE [LARGE SCALE GENOMIC DNA]</scope>
    <source>
        <strain evidence="1 2">CCUG 56969T</strain>
    </source>
</reference>
<sequence length="115" mass="13450">MKNWKVKSTKLDKGQYLNYRIRAHSIKIDANGLLEFYDMGIVVSSFSSDEWFICYQTNVFGYTKKSHCNPFQFAHCKQLKETEEARQEIVTNSPLALFIKNRKCRPNPVGRKPNL</sequence>
<protein>
    <submittedName>
        <fullName evidence="1">Uncharacterized protein</fullName>
    </submittedName>
</protein>